<feature type="region of interest" description="Disordered" evidence="1">
    <location>
        <begin position="17"/>
        <end position="46"/>
    </location>
</feature>
<evidence type="ECO:0000256" key="1">
    <source>
        <dbReference type="SAM" id="MobiDB-lite"/>
    </source>
</evidence>
<proteinExistence type="predicted"/>
<dbReference type="KEGG" id="ada:A5CPEGH6_07960"/>
<reference evidence="4" key="1">
    <citation type="submission" date="2019-06" db="EMBL/GenBank/DDBJ databases">
        <title>Alistipes onderdonkii subsp. vulgaris subsp. nov., Alistipes dispar sp. nov. and Alistipes communis sp. nov., isolated from human faeces, and creation of Alistipes onderdonkii subsp. onderdonkii subsp. nov.</title>
        <authorList>
            <person name="Sakamoto M."/>
            <person name="Ikeyama N."/>
            <person name="Ogata Y."/>
            <person name="Suda W."/>
            <person name="Iino T."/>
            <person name="Hattori M."/>
            <person name="Ohkuma M."/>
        </authorList>
    </citation>
    <scope>NUCLEOTIDE SEQUENCE [LARGE SCALE GENOMIC DNA]</scope>
    <source>
        <strain evidence="4">5CPEGH6</strain>
    </source>
</reference>
<dbReference type="Pfam" id="PF09992">
    <property type="entry name" value="NAGPA"/>
    <property type="match status" value="1"/>
</dbReference>
<feature type="domain" description="Phosphodiester glycosidase" evidence="2">
    <location>
        <begin position="282"/>
        <end position="461"/>
    </location>
</feature>
<protein>
    <recommendedName>
        <fullName evidence="2">Phosphodiester glycosidase domain-containing protein</fullName>
    </recommendedName>
</protein>
<evidence type="ECO:0000313" key="4">
    <source>
        <dbReference type="Proteomes" id="UP000319374"/>
    </source>
</evidence>
<sequence>MTLLLAGGGLFLASCSDDDNGENDGPSGGSTPFASVTAKDGSSTMTATVNDTDKTIKFGEFQNTTDLTAVEVTFKMNKGHILKTPANLTSTVNLNNPVNVVVLMNGKTEETYKMTADTPETPEAILGAKVGDVEAAVGEDKSITVKWQEGMEINHMVFTLDLVEGATVKSPENLTFDLEFGDGTLVVNYQGSDITYTVKATDYVDPMPALGWTDVTTEFAPLPAYIKVYKTTKAGGIDNNVAYVAMMGSQATMAIVGDGTNPKTIDEYETNGEYKVYVVGVNSTVQNIIIQDGKVVRSDANSHVTGAIYRDADGNYGAAYVRGIEDKLYSFPFRASGEYEEPKAAEGKAWAPQTAVNGVHMILFDNNVLTPDQVKSNENTCFNYGDTDFYAHSAIGVTKYNKVFAFCGQMVEGSKGVTIPSMAQSLKDMGCVSAIAFEASGSPDMHINKKKTVINKYAQQGKPKVVQCAVAFK</sequence>
<evidence type="ECO:0000313" key="3">
    <source>
        <dbReference type="EMBL" id="BBL06158.1"/>
    </source>
</evidence>
<dbReference type="InterPro" id="IPR018711">
    <property type="entry name" value="NAGPA"/>
</dbReference>
<gene>
    <name evidence="3" type="ORF">A5CPEGH6_07960</name>
</gene>
<keyword evidence="4" id="KW-1185">Reference proteome</keyword>
<name>A0A4Y1X1F6_9BACT</name>
<dbReference type="Gene3D" id="2.60.40.2340">
    <property type="match status" value="1"/>
</dbReference>
<evidence type="ECO:0000259" key="2">
    <source>
        <dbReference type="Pfam" id="PF09992"/>
    </source>
</evidence>
<accession>A0A4Y1X1F6</accession>
<dbReference type="AlphaFoldDB" id="A0A4Y1X1F6"/>
<feature type="compositionally biased region" description="Polar residues" evidence="1">
    <location>
        <begin position="29"/>
        <end position="46"/>
    </location>
</feature>
<organism evidence="3 4">
    <name type="scientific">Alistipes dispar</name>
    <dbReference type="NCBI Taxonomy" id="2585119"/>
    <lineage>
        <taxon>Bacteria</taxon>
        <taxon>Pseudomonadati</taxon>
        <taxon>Bacteroidota</taxon>
        <taxon>Bacteroidia</taxon>
        <taxon>Bacteroidales</taxon>
        <taxon>Rikenellaceae</taxon>
        <taxon>Alistipes</taxon>
    </lineage>
</organism>
<dbReference type="Proteomes" id="UP000319374">
    <property type="component" value="Chromosome"/>
</dbReference>
<dbReference type="EMBL" id="AP019736">
    <property type="protein sequence ID" value="BBL06158.1"/>
    <property type="molecule type" value="Genomic_DNA"/>
</dbReference>